<feature type="chain" id="PRO_5005537700" description="BOS complex subunit NCLN" evidence="11">
    <location>
        <begin position="33"/>
        <end position="537"/>
    </location>
</feature>
<keyword evidence="7 10" id="KW-0472">Membrane</keyword>
<dbReference type="GeneID" id="25567700"/>
<feature type="domain" description="Peptidase M28" evidence="12">
    <location>
        <begin position="179"/>
        <end position="352"/>
    </location>
</feature>
<evidence type="ECO:0000256" key="3">
    <source>
        <dbReference type="ARBA" id="ARBA00022692"/>
    </source>
</evidence>
<dbReference type="STRING" id="461836.A0A0L0DL21"/>
<reference evidence="13 14" key="1">
    <citation type="submission" date="2010-05" db="EMBL/GenBank/DDBJ databases">
        <title>The Genome Sequence of Thecamonas trahens ATCC 50062.</title>
        <authorList>
            <consortium name="The Broad Institute Genome Sequencing Platform"/>
            <person name="Russ C."/>
            <person name="Cuomo C."/>
            <person name="Shea T."/>
            <person name="Young S.K."/>
            <person name="Zeng Q."/>
            <person name="Koehrsen M."/>
            <person name="Haas B."/>
            <person name="Borodovsky M."/>
            <person name="Guigo R."/>
            <person name="Alvarado L."/>
            <person name="Berlin A."/>
            <person name="Bochicchio J."/>
            <person name="Borenstein D."/>
            <person name="Chapman S."/>
            <person name="Chen Z."/>
            <person name="Freedman E."/>
            <person name="Gellesch M."/>
            <person name="Goldberg J."/>
            <person name="Griggs A."/>
            <person name="Gujja S."/>
            <person name="Heilman E."/>
            <person name="Heiman D."/>
            <person name="Hepburn T."/>
            <person name="Howarth C."/>
            <person name="Jen D."/>
            <person name="Larson L."/>
            <person name="Mehta T."/>
            <person name="Park D."/>
            <person name="Pearson M."/>
            <person name="Roberts A."/>
            <person name="Saif S."/>
            <person name="Shenoy N."/>
            <person name="Sisk P."/>
            <person name="Stolte C."/>
            <person name="Sykes S."/>
            <person name="Thomson T."/>
            <person name="Walk T."/>
            <person name="White J."/>
            <person name="Yandava C."/>
            <person name="Burger G."/>
            <person name="Gray M.W."/>
            <person name="Holland P.W.H."/>
            <person name="King N."/>
            <person name="Lang F.B.F."/>
            <person name="Roger A.J."/>
            <person name="Ruiz-Trillo I."/>
            <person name="Lander E."/>
            <person name="Nusbaum C."/>
        </authorList>
    </citation>
    <scope>NUCLEOTIDE SEQUENCE [LARGE SCALE GENOMIC DNA]</scope>
    <source>
        <strain evidence="13 14">ATCC 50062</strain>
    </source>
</reference>
<sequence>MNRDKMTTMAMSMTMMMAVVVVLTCVGGGAQAAGFTTAVHPLTSYGYSGASYGSIAKSVTGSATLSATPWSSTTMAVIVLTEESLAHDIVNALVTSPPRALVLVLPSPDAAWAAEVVAAMETELMWAKIECPVMMAFADEIGEEGMKELDELTLSVKTSAKEIKTGDAANVEAWLIGSQGERAKTIVVAAHYDALAAAPSLASGSDANGAGLVALLSVARSFGRLYATEKTRGAYNVVFVATAAGKLGFAGAKAWLADASAMQLRNVELVVCVDALGAPGVNLLSTDVPQSGKKRGPAGSAASDAFEAALAELGAGKIELELDPEARTYAFEHERFARRGLAAYTVSSHSAPYNMLRTKTAAVAGAYDAADRDALVANIHTVTTALVRVVFPHLGLAAAADLARPDAGFVDAWASYLEATPRFAPLLATPTGAPVVAAITKALNSALPAADVTASDFKLVVPYTFTAPTASAELSAYKQTSPIYDLLAFLAAGAYVVGVYAYFVGPSAAVAAVLSYVTSKPSSATKAKTKKSKSKKE</sequence>
<evidence type="ECO:0000256" key="10">
    <source>
        <dbReference type="SAM" id="Phobius"/>
    </source>
</evidence>
<dbReference type="EMBL" id="GL349477">
    <property type="protein sequence ID" value="KNC53012.1"/>
    <property type="molecule type" value="Genomic_DNA"/>
</dbReference>
<keyword evidence="4 11" id="KW-0732">Signal</keyword>
<evidence type="ECO:0000259" key="12">
    <source>
        <dbReference type="Pfam" id="PF04389"/>
    </source>
</evidence>
<dbReference type="GO" id="GO:0009966">
    <property type="term" value="P:regulation of signal transduction"/>
    <property type="evidence" value="ECO:0007669"/>
    <property type="project" value="InterPro"/>
</dbReference>
<dbReference type="PANTHER" id="PTHR31826">
    <property type="entry name" value="NICALIN"/>
    <property type="match status" value="1"/>
</dbReference>
<dbReference type="InterPro" id="IPR016574">
    <property type="entry name" value="Nicalin"/>
</dbReference>
<evidence type="ECO:0000256" key="6">
    <source>
        <dbReference type="ARBA" id="ARBA00022989"/>
    </source>
</evidence>
<feature type="signal peptide" evidence="11">
    <location>
        <begin position="1"/>
        <end position="32"/>
    </location>
</feature>
<keyword evidence="5" id="KW-0256">Endoplasmic reticulum</keyword>
<dbReference type="Gene3D" id="3.40.630.10">
    <property type="entry name" value="Zn peptidases"/>
    <property type="match status" value="1"/>
</dbReference>
<keyword evidence="8" id="KW-0325">Glycoprotein</keyword>
<dbReference type="GO" id="GO:0005789">
    <property type="term" value="C:endoplasmic reticulum membrane"/>
    <property type="evidence" value="ECO:0007669"/>
    <property type="project" value="UniProtKB-SubCell"/>
</dbReference>
<evidence type="ECO:0000313" key="14">
    <source>
        <dbReference type="Proteomes" id="UP000054408"/>
    </source>
</evidence>
<keyword evidence="3 10" id="KW-0812">Transmembrane</keyword>
<evidence type="ECO:0000256" key="8">
    <source>
        <dbReference type="ARBA" id="ARBA00023180"/>
    </source>
</evidence>
<feature type="transmembrane region" description="Helical" evidence="10">
    <location>
        <begin position="486"/>
        <end position="517"/>
    </location>
</feature>
<dbReference type="OMA" id="WSTSRHC"/>
<evidence type="ECO:0000256" key="5">
    <source>
        <dbReference type="ARBA" id="ARBA00022824"/>
    </source>
</evidence>
<gene>
    <name evidence="13" type="ORF">AMSG_09192</name>
</gene>
<evidence type="ECO:0000256" key="2">
    <source>
        <dbReference type="ARBA" id="ARBA00007717"/>
    </source>
</evidence>
<comment type="subcellular location">
    <subcellularLocation>
        <location evidence="1">Endoplasmic reticulum membrane</location>
        <topology evidence="1">Single-pass membrane protein</topology>
    </subcellularLocation>
</comment>
<evidence type="ECO:0000313" key="13">
    <source>
        <dbReference type="EMBL" id="KNC53012.1"/>
    </source>
</evidence>
<keyword evidence="14" id="KW-1185">Reference proteome</keyword>
<dbReference type="AlphaFoldDB" id="A0A0L0DL21"/>
<dbReference type="Proteomes" id="UP000054408">
    <property type="component" value="Unassembled WGS sequence"/>
</dbReference>
<dbReference type="OrthoDB" id="5913609at2759"/>
<protein>
    <recommendedName>
        <fullName evidence="9">BOS complex subunit NCLN</fullName>
    </recommendedName>
</protein>
<proteinExistence type="inferred from homology"/>
<organism evidence="13 14">
    <name type="scientific">Thecamonas trahens ATCC 50062</name>
    <dbReference type="NCBI Taxonomy" id="461836"/>
    <lineage>
        <taxon>Eukaryota</taxon>
        <taxon>Apusozoa</taxon>
        <taxon>Apusomonadida</taxon>
        <taxon>Apusomonadidae</taxon>
        <taxon>Thecamonas</taxon>
    </lineage>
</organism>
<name>A0A0L0DL21_THETB</name>
<accession>A0A0L0DL21</accession>
<dbReference type="SUPFAM" id="SSF53187">
    <property type="entry name" value="Zn-dependent exopeptidases"/>
    <property type="match status" value="1"/>
</dbReference>
<evidence type="ECO:0000256" key="1">
    <source>
        <dbReference type="ARBA" id="ARBA00004389"/>
    </source>
</evidence>
<dbReference type="InterPro" id="IPR007484">
    <property type="entry name" value="Peptidase_M28"/>
</dbReference>
<keyword evidence="6 10" id="KW-1133">Transmembrane helix</keyword>
<comment type="similarity">
    <text evidence="2">Belongs to the nicastrin family.</text>
</comment>
<dbReference type="eggNOG" id="KOG2526">
    <property type="taxonomic scope" value="Eukaryota"/>
</dbReference>
<dbReference type="RefSeq" id="XP_013754898.1">
    <property type="nucleotide sequence ID" value="XM_013899444.1"/>
</dbReference>
<dbReference type="Pfam" id="PF04389">
    <property type="entry name" value="Peptidase_M28"/>
    <property type="match status" value="1"/>
</dbReference>
<evidence type="ECO:0000256" key="9">
    <source>
        <dbReference type="ARBA" id="ARBA00034873"/>
    </source>
</evidence>
<evidence type="ECO:0000256" key="11">
    <source>
        <dbReference type="SAM" id="SignalP"/>
    </source>
</evidence>
<evidence type="ECO:0000256" key="4">
    <source>
        <dbReference type="ARBA" id="ARBA00022729"/>
    </source>
</evidence>
<evidence type="ECO:0000256" key="7">
    <source>
        <dbReference type="ARBA" id="ARBA00023136"/>
    </source>
</evidence>